<evidence type="ECO:0000313" key="1">
    <source>
        <dbReference type="EMBL" id="MBD6617095.1"/>
    </source>
</evidence>
<dbReference type="AlphaFoldDB" id="A0AA40SY46"/>
<gene>
    <name evidence="1" type="ORF">FNW02_14940</name>
</gene>
<proteinExistence type="predicted"/>
<evidence type="ECO:0000313" key="2">
    <source>
        <dbReference type="Proteomes" id="UP001165986"/>
    </source>
</evidence>
<keyword evidence="2" id="KW-1185">Reference proteome</keyword>
<protein>
    <submittedName>
        <fullName evidence="1">Uncharacterized protein</fullName>
    </submittedName>
</protein>
<organism evidence="1 2">
    <name type="scientific">Komarekiella delphini-convector SJRDD-AB1</name>
    <dbReference type="NCBI Taxonomy" id="2593771"/>
    <lineage>
        <taxon>Bacteria</taxon>
        <taxon>Bacillati</taxon>
        <taxon>Cyanobacteriota</taxon>
        <taxon>Cyanophyceae</taxon>
        <taxon>Nostocales</taxon>
        <taxon>Nostocaceae</taxon>
        <taxon>Komarekiella</taxon>
        <taxon>Komarekiella delphini-convector</taxon>
    </lineage>
</organism>
<comment type="caution">
    <text evidence="1">The sequence shown here is derived from an EMBL/GenBank/DDBJ whole genome shotgun (WGS) entry which is preliminary data.</text>
</comment>
<dbReference type="EMBL" id="VJXY01000014">
    <property type="protein sequence ID" value="MBD6617095.1"/>
    <property type="molecule type" value="Genomic_DNA"/>
</dbReference>
<name>A0AA40SY46_9NOST</name>
<dbReference type="RefSeq" id="WP_191758326.1">
    <property type="nucleotide sequence ID" value="NZ_VJXY01000014.1"/>
</dbReference>
<dbReference type="Proteomes" id="UP001165986">
    <property type="component" value="Unassembled WGS sequence"/>
</dbReference>
<accession>A0AA40SY46</accession>
<reference evidence="1" key="1">
    <citation type="submission" date="2019-07" db="EMBL/GenBank/DDBJ databases">
        <title>Toxilogical consequences of a new and cryptic species of cyanobacteria (Komarekiella delphini-convector) recovered from the epidermis of a bottlenose dolphin and 1500 ft. in the air.</title>
        <authorList>
            <person name="Brown A.O."/>
            <person name="Dvorak P."/>
            <person name="Villanueva C.D."/>
            <person name="Foss A.J."/>
            <person name="Garvey A.D."/>
            <person name="Gibson Q.A."/>
            <person name="Johansen J.R."/>
            <person name="Casamatta D.A."/>
        </authorList>
    </citation>
    <scope>NUCLEOTIDE SEQUENCE</scope>
    <source>
        <strain evidence="1">SJRDD-AB1</strain>
    </source>
</reference>
<sequence length="244" mass="27690">MNQNLNIQELNIAIAAKQHNPIILTPDFLKYSGIVPSEWELSQAPILTNYAAQVKFQNGINIIAQVNKIVFTELIATKELKEVQIPAIARKYSQTLTQLEYQEVAINFRGHVLFEQQNNTARNYIFRTLLNPGPWHEFGKAPVQAAMRFNYTLEEAQLSLDINEAGLQLPDKTVCPIVLFTASFSHAIAQEDQSQRLASLSKIISNWHTDLEIYKEVVNTKFLNLPYQLNLVPNETVIPIAPTF</sequence>